<dbReference type="Proteomes" id="UP000662373">
    <property type="component" value="Unassembled WGS sequence"/>
</dbReference>
<dbReference type="RefSeq" id="WP_199602979.1">
    <property type="nucleotide sequence ID" value="NZ_JAEHJZ010000052.1"/>
</dbReference>
<dbReference type="GO" id="GO:0016740">
    <property type="term" value="F:transferase activity"/>
    <property type="evidence" value="ECO:0007669"/>
    <property type="project" value="UniProtKB-KW"/>
</dbReference>
<evidence type="ECO:0000313" key="2">
    <source>
        <dbReference type="Proteomes" id="UP000662373"/>
    </source>
</evidence>
<dbReference type="Pfam" id="PF14305">
    <property type="entry name" value="ATPgrasp_TupA"/>
    <property type="match status" value="1"/>
</dbReference>
<gene>
    <name evidence="1" type="ORF">JEM65_18910</name>
</gene>
<dbReference type="InterPro" id="IPR029465">
    <property type="entry name" value="ATPgrasp_TupA"/>
</dbReference>
<proteinExistence type="predicted"/>
<name>A0A934KVD7_9FLAO</name>
<organism evidence="1 2">
    <name type="scientific">Gelidibacter salicanalis</name>
    <dbReference type="NCBI Taxonomy" id="291193"/>
    <lineage>
        <taxon>Bacteria</taxon>
        <taxon>Pseudomonadati</taxon>
        <taxon>Bacteroidota</taxon>
        <taxon>Flavobacteriia</taxon>
        <taxon>Flavobacteriales</taxon>
        <taxon>Flavobacteriaceae</taxon>
        <taxon>Gelidibacter</taxon>
    </lineage>
</organism>
<comment type="caution">
    <text evidence="1">The sequence shown here is derived from an EMBL/GenBank/DDBJ whole genome shotgun (WGS) entry which is preliminary data.</text>
</comment>
<dbReference type="AlphaFoldDB" id="A0A934KVD7"/>
<keyword evidence="1" id="KW-0808">Transferase</keyword>
<keyword evidence="2" id="KW-1185">Reference proteome</keyword>
<sequence length="322" mass="38094">MASDLRKESFRKKASNLYRHSELGYHLVRPFYKIYESILMVIPDEVIVKSSFKKHMGYDLDLNNPQTLNEKINWLKLYNKEDIHTLIADKYKVRSYIKEKIGEQYLIPLLYDTDNSDDITPENLPNTEFIIKTNHDSSGGVIVRDKLVVDWPKTRKRFKKLLKENNFYSTREWQYKNIVPRIVVEKLLTNEDGSIPDDYKLHCFNGKVQFIGVDLDRHKDNRARNLYDIHWNLMPCNWGRPNGKDLPRPSNFEEMIMLAEKLAEGFIYLRVDFYSVKGKTYFGELTLHQSSGFRKFWQHECDEKLGKLLDITDIKNKSTPSL</sequence>
<evidence type="ECO:0000313" key="1">
    <source>
        <dbReference type="EMBL" id="MBJ7882710.1"/>
    </source>
</evidence>
<reference evidence="1 2" key="1">
    <citation type="submission" date="2020-09" db="EMBL/GenBank/DDBJ databases">
        <title>Draft genome of Gelidibacter salicanalis PAMC21136.</title>
        <authorList>
            <person name="Park H."/>
        </authorList>
    </citation>
    <scope>NUCLEOTIDE SEQUENCE [LARGE SCALE GENOMIC DNA]</scope>
    <source>
        <strain evidence="1 2">PAMC21136</strain>
    </source>
</reference>
<accession>A0A934KVD7</accession>
<dbReference type="EMBL" id="JAEHJZ010000052">
    <property type="protein sequence ID" value="MBJ7882710.1"/>
    <property type="molecule type" value="Genomic_DNA"/>
</dbReference>
<protein>
    <submittedName>
        <fullName evidence="1">Glycosyl transferase</fullName>
    </submittedName>
</protein>